<dbReference type="RefSeq" id="WP_330170989.1">
    <property type="nucleotide sequence ID" value="NZ_CP137080.1"/>
</dbReference>
<name>A0AAU0MID7_9MICO</name>
<dbReference type="EC" id="1.14.13.-" evidence="1"/>
<organism evidence="1 2">
    <name type="scientific">Microbacterium limosum</name>
    <dbReference type="NCBI Taxonomy" id="3079935"/>
    <lineage>
        <taxon>Bacteria</taxon>
        <taxon>Bacillati</taxon>
        <taxon>Actinomycetota</taxon>
        <taxon>Actinomycetes</taxon>
        <taxon>Micrococcales</taxon>
        <taxon>Microbacteriaceae</taxon>
        <taxon>Microbacterium</taxon>
    </lineage>
</organism>
<dbReference type="Pfam" id="PF13738">
    <property type="entry name" value="Pyr_redox_3"/>
    <property type="match status" value="1"/>
</dbReference>
<keyword evidence="2" id="KW-1185">Reference proteome</keyword>
<dbReference type="InterPro" id="IPR051209">
    <property type="entry name" value="FAD-bind_Monooxygenase_sf"/>
</dbReference>
<dbReference type="KEGG" id="mliy:RYJ27_01235"/>
<dbReference type="EMBL" id="CP137080">
    <property type="protein sequence ID" value="WOQ69895.1"/>
    <property type="molecule type" value="Genomic_DNA"/>
</dbReference>
<dbReference type="GO" id="GO:0016491">
    <property type="term" value="F:oxidoreductase activity"/>
    <property type="evidence" value="ECO:0007669"/>
    <property type="project" value="UniProtKB-KW"/>
</dbReference>
<dbReference type="PANTHER" id="PTHR42877">
    <property type="entry name" value="L-ORNITHINE N(5)-MONOOXYGENASE-RELATED"/>
    <property type="match status" value="1"/>
</dbReference>
<dbReference type="Proteomes" id="UP001329313">
    <property type="component" value="Chromosome"/>
</dbReference>
<dbReference type="PANTHER" id="PTHR42877:SF4">
    <property type="entry name" value="FAD_NAD(P)-BINDING DOMAIN-CONTAINING PROTEIN-RELATED"/>
    <property type="match status" value="1"/>
</dbReference>
<dbReference type="InterPro" id="IPR036188">
    <property type="entry name" value="FAD/NAD-bd_sf"/>
</dbReference>
<dbReference type="AlphaFoldDB" id="A0AAU0MID7"/>
<evidence type="ECO:0000313" key="2">
    <source>
        <dbReference type="Proteomes" id="UP001329313"/>
    </source>
</evidence>
<gene>
    <name evidence="1" type="ORF">RYJ27_01235</name>
</gene>
<dbReference type="Gene3D" id="3.50.50.60">
    <property type="entry name" value="FAD/NAD(P)-binding domain"/>
    <property type="match status" value="3"/>
</dbReference>
<accession>A0AAU0MID7</accession>
<dbReference type="PRINTS" id="PR00411">
    <property type="entry name" value="PNDRDTASEI"/>
</dbReference>
<reference evidence="1 2" key="1">
    <citation type="submission" date="2023-10" db="EMBL/GenBank/DDBJ databases">
        <title>Y20.</title>
        <authorList>
            <person name="Zhang G."/>
            <person name="Ding Y."/>
        </authorList>
    </citation>
    <scope>NUCLEOTIDE SEQUENCE [LARGE SCALE GENOMIC DNA]</scope>
    <source>
        <strain evidence="1 2">Y20</strain>
    </source>
</reference>
<proteinExistence type="predicted"/>
<protein>
    <submittedName>
        <fullName evidence="1">NAD(P)/FAD-dependent oxidoreductase</fullName>
        <ecNumber evidence="1">1.14.13.-</ecNumber>
    </submittedName>
</protein>
<dbReference type="SUPFAM" id="SSF51905">
    <property type="entry name" value="FAD/NAD(P)-binding domain"/>
    <property type="match status" value="2"/>
</dbReference>
<evidence type="ECO:0000313" key="1">
    <source>
        <dbReference type="EMBL" id="WOQ69895.1"/>
    </source>
</evidence>
<sequence length="490" mass="51614">MSGSVDTDVDVAIVGAGFAGLAMARALQRHGRHSFTIIERGESVGGTWRENTYPGVACDVPAGLYRFADRPGLEEGGAFASGASIHSYLQRTARDEGIDPAVRLGTHLRQATWDGSSWLVRTAGRDDRDIRVGALVLACGRLTQPRIPAVAGLAGFVGPVMHTARWDHSVDVADRRVAVVGTGASAIQLVPELVRRGAHVTLFQRSPAWILPREHGAAGAADEGPAALHARLREEGEARFASRSGDAAASAAARGAALAHLAAHVEDPALRDALTPRYAFGCKRVLLSDDFYPVVASPDATLEPSALARVEGGLLVAQSGRRHEADVLVFATGFDASRPPYASLVEGEDGTTLEEHWSEGMTAVGSTLVSGFPDLFVLGGPNAALGHNSAVLLLEEQADFATRMLRSPLRPLRVRAEAEAAASRDIASRAAGTPWLSGGCRNWYVDERSGRLALLWPGTVAAFRERLDAIGPDDLLPAPAVAAACLEGHA</sequence>
<keyword evidence="1" id="KW-0560">Oxidoreductase</keyword>